<comment type="caution">
    <text evidence="2">The sequence shown here is derived from an EMBL/GenBank/DDBJ whole genome shotgun (WGS) entry which is preliminary data.</text>
</comment>
<evidence type="ECO:0000313" key="3">
    <source>
        <dbReference type="Proteomes" id="UP000275012"/>
    </source>
</evidence>
<keyword evidence="3" id="KW-1185">Reference proteome</keyword>
<dbReference type="InterPro" id="IPR007712">
    <property type="entry name" value="RelE/ParE_toxin"/>
</dbReference>
<gene>
    <name evidence="2" type="ORF">EBB59_01500</name>
</gene>
<dbReference type="Pfam" id="PF05016">
    <property type="entry name" value="ParE_toxin"/>
    <property type="match status" value="1"/>
</dbReference>
<sequence>MSFRVEFAPEAIAQLAAIEEYIISAGATFAAIRYIDAIVAYCEGLETFPERGTKRDDLFQGLRITNYRGAAVIAFLVDAEREVVSILGVFYGGQDYEGAWRDS</sequence>
<dbReference type="Gene3D" id="3.30.2310.20">
    <property type="entry name" value="RelE-like"/>
    <property type="match status" value="1"/>
</dbReference>
<accession>A0A3M2I457</accession>
<dbReference type="RefSeq" id="WP_122100394.1">
    <property type="nucleotide sequence ID" value="NZ_RFLY01000002.1"/>
</dbReference>
<keyword evidence="1" id="KW-1277">Toxin-antitoxin system</keyword>
<dbReference type="InterPro" id="IPR035093">
    <property type="entry name" value="RelE/ParE_toxin_dom_sf"/>
</dbReference>
<reference evidence="2 3" key="1">
    <citation type="submission" date="2018-10" db="EMBL/GenBank/DDBJ databases">
        <title>Proposal of Lysobacter pythonis sp. nov. isolated from royal pythons (Python regius).</title>
        <authorList>
            <person name="Hans-Juergen B."/>
            <person name="Huptas C."/>
            <person name="Sandra B."/>
            <person name="Igor L."/>
            <person name="Joachim S."/>
            <person name="Siegfried S."/>
            <person name="Mareike W."/>
            <person name="Peter K."/>
        </authorList>
    </citation>
    <scope>NUCLEOTIDE SEQUENCE [LARGE SCALE GENOMIC DNA]</scope>
    <source>
        <strain evidence="2 3">4284/11</strain>
    </source>
</reference>
<proteinExistence type="predicted"/>
<dbReference type="Proteomes" id="UP000275012">
    <property type="component" value="Unassembled WGS sequence"/>
</dbReference>
<dbReference type="OrthoDB" id="9814952at2"/>
<protein>
    <submittedName>
        <fullName evidence="2">Type II toxin-antitoxin system RelE/ParE family toxin</fullName>
    </submittedName>
</protein>
<organism evidence="2 3">
    <name type="scientific">Solilutibacter pythonis</name>
    <dbReference type="NCBI Taxonomy" id="2483112"/>
    <lineage>
        <taxon>Bacteria</taxon>
        <taxon>Pseudomonadati</taxon>
        <taxon>Pseudomonadota</taxon>
        <taxon>Gammaproteobacteria</taxon>
        <taxon>Lysobacterales</taxon>
        <taxon>Lysobacteraceae</taxon>
        <taxon>Solilutibacter</taxon>
    </lineage>
</organism>
<evidence type="ECO:0000256" key="1">
    <source>
        <dbReference type="ARBA" id="ARBA00022649"/>
    </source>
</evidence>
<dbReference type="EMBL" id="RFLY01000002">
    <property type="protein sequence ID" value="RMH94399.1"/>
    <property type="molecule type" value="Genomic_DNA"/>
</dbReference>
<dbReference type="AlphaFoldDB" id="A0A3M2I457"/>
<name>A0A3M2I457_9GAMM</name>
<evidence type="ECO:0000313" key="2">
    <source>
        <dbReference type="EMBL" id="RMH94399.1"/>
    </source>
</evidence>